<reference evidence="7 8" key="2">
    <citation type="submission" date="2025-04" db="UniProtKB">
        <authorList>
            <consortium name="RefSeq"/>
        </authorList>
    </citation>
    <scope>IDENTIFICATION</scope>
    <source>
        <tissue evidence="9">Leaf</tissue>
    </source>
</reference>
<comment type="similarity">
    <text evidence="2">Belongs to the lipin family.</text>
</comment>
<evidence type="ECO:0000256" key="4">
    <source>
        <dbReference type="ARBA" id="ARBA00022801"/>
    </source>
</evidence>
<dbReference type="InterPro" id="IPR036412">
    <property type="entry name" value="HAD-like_sf"/>
</dbReference>
<dbReference type="InterPro" id="IPR031703">
    <property type="entry name" value="Lipin_mid"/>
</dbReference>
<dbReference type="InterPro" id="IPR007651">
    <property type="entry name" value="Lipin_N"/>
</dbReference>
<keyword evidence="4" id="KW-0378">Hydrolase</keyword>
<gene>
    <name evidence="7 8 9" type="primary">LOC110796384</name>
</gene>
<dbReference type="InterPro" id="IPR026058">
    <property type="entry name" value="LIPIN"/>
</dbReference>
<proteinExistence type="inferred from homology"/>
<accession>A0A9R0IX10</accession>
<evidence type="ECO:0000259" key="5">
    <source>
        <dbReference type="SMART" id="SM00775"/>
    </source>
</evidence>
<evidence type="ECO:0000256" key="3">
    <source>
        <dbReference type="ARBA" id="ARBA00012638"/>
    </source>
</evidence>
<dbReference type="Proteomes" id="UP000813463">
    <property type="component" value="Chromosome 4"/>
</dbReference>
<dbReference type="RefSeq" id="XP_021857137.1">
    <property type="nucleotide sequence ID" value="XM_022001445.1"/>
</dbReference>
<keyword evidence="6" id="KW-1185">Reference proteome</keyword>
<dbReference type="AlphaFoldDB" id="A0A9R0IX10"/>
<dbReference type="OrthoDB" id="4567at2759"/>
<dbReference type="PANTHER" id="PTHR12181:SF12">
    <property type="entry name" value="PHOSPHATIDATE PHOSPHATASE"/>
    <property type="match status" value="1"/>
</dbReference>
<dbReference type="GeneID" id="110796384"/>
<evidence type="ECO:0000313" key="6">
    <source>
        <dbReference type="Proteomes" id="UP000813463"/>
    </source>
</evidence>
<dbReference type="RefSeq" id="XP_056697713.1">
    <property type="nucleotide sequence ID" value="XM_056841735.1"/>
</dbReference>
<evidence type="ECO:0000313" key="7">
    <source>
        <dbReference type="RefSeq" id="XP_021857136.1"/>
    </source>
</evidence>
<dbReference type="EC" id="3.1.3.4" evidence="3"/>
<dbReference type="Pfam" id="PF16876">
    <property type="entry name" value="Lipin_mid"/>
    <property type="match status" value="1"/>
</dbReference>
<dbReference type="RefSeq" id="XP_021857136.1">
    <property type="nucleotide sequence ID" value="XM_022001444.1"/>
</dbReference>
<dbReference type="KEGG" id="soe:110796384"/>
<reference evidence="6" key="1">
    <citation type="journal article" date="2021" name="Nat. Commun.">
        <title>Genomic analyses provide insights into spinach domestication and the genetic basis of agronomic traits.</title>
        <authorList>
            <person name="Cai X."/>
            <person name="Sun X."/>
            <person name="Xu C."/>
            <person name="Sun H."/>
            <person name="Wang X."/>
            <person name="Ge C."/>
            <person name="Zhang Z."/>
            <person name="Wang Q."/>
            <person name="Fei Z."/>
            <person name="Jiao C."/>
            <person name="Wang Q."/>
        </authorList>
    </citation>
    <scope>NUCLEOTIDE SEQUENCE [LARGE SCALE GENOMIC DNA]</scope>
    <source>
        <strain evidence="6">cv. Varoflay</strain>
    </source>
</reference>
<evidence type="ECO:0000256" key="2">
    <source>
        <dbReference type="ARBA" id="ARBA00005476"/>
    </source>
</evidence>
<dbReference type="InterPro" id="IPR031315">
    <property type="entry name" value="LNS2/PITP"/>
</dbReference>
<evidence type="ECO:0000256" key="1">
    <source>
        <dbReference type="ARBA" id="ARBA00001946"/>
    </source>
</evidence>
<dbReference type="SUPFAM" id="SSF56784">
    <property type="entry name" value="HAD-like"/>
    <property type="match status" value="1"/>
</dbReference>
<organism evidence="6 8">
    <name type="scientific">Spinacia oleracea</name>
    <name type="common">Spinach</name>
    <dbReference type="NCBI Taxonomy" id="3562"/>
    <lineage>
        <taxon>Eukaryota</taxon>
        <taxon>Viridiplantae</taxon>
        <taxon>Streptophyta</taxon>
        <taxon>Embryophyta</taxon>
        <taxon>Tracheophyta</taxon>
        <taxon>Spermatophyta</taxon>
        <taxon>Magnoliopsida</taxon>
        <taxon>eudicotyledons</taxon>
        <taxon>Gunneridae</taxon>
        <taxon>Pentapetalae</taxon>
        <taxon>Caryophyllales</taxon>
        <taxon>Chenopodiaceae</taxon>
        <taxon>Chenopodioideae</taxon>
        <taxon>Anserineae</taxon>
        <taxon>Spinacia</taxon>
    </lineage>
</organism>
<dbReference type="InterPro" id="IPR013209">
    <property type="entry name" value="LNS2"/>
</dbReference>
<evidence type="ECO:0000313" key="9">
    <source>
        <dbReference type="RefSeq" id="XP_056697713.1"/>
    </source>
</evidence>
<dbReference type="Pfam" id="PF08235">
    <property type="entry name" value="LNS2"/>
    <property type="match status" value="1"/>
</dbReference>
<feature type="domain" description="LNS2/PITP" evidence="5">
    <location>
        <begin position="813"/>
        <end position="969"/>
    </location>
</feature>
<comment type="cofactor">
    <cofactor evidence="1">
        <name>Mg(2+)</name>
        <dbReference type="ChEBI" id="CHEBI:18420"/>
    </cofactor>
</comment>
<dbReference type="PANTHER" id="PTHR12181">
    <property type="entry name" value="LIPIN"/>
    <property type="match status" value="1"/>
</dbReference>
<sequence length="1013" mass="111599">MFGVGRLGSYISRSVSTVSVPFHPFGGGGAVDVIVVEQKDGSFKSTPWYVRFGKFQGILKATERVVSINVNGVDAEFHMYLDHKGEAFFIREVDAAEGESESCPSADEMEVNPDRWKSQKSMSCNYDANRTDMVSELEGSNRKILARSNSSRHRRIFGLPFGRRSIKENGFQDGEAGVNVDNVSSMESAEIAADLLEVRWTTNLRTGKNLNASVSDANKVCSSEGNVASGTFDCLQPVSSNEETDARISCSINPESSTEFTLEETYVAADVTSGRSKFSDGVHGRCNKNDVISPNEFAEVSKSSPKLSQTVKNENVEGSASSQAFFYNINDAHENIDTCNGDEDTSWNNSTGHITGEVGNSHKCSIGELPLEDSSTVEPCKSVTGSINELNSEDLYAGTSELHLLPLVSEKECSTALSSSAQDCIKDPIQDRNNEVTPSDDKEEQFFFSDLDDSKVEKVECILTPSARNSLGRSEGEVPDTIISDVSHQVACKPTEDNLHINHPSQRMNSNRMSFPISISKVLNDADEEALAPEAESLPVVMFDGDDQSLDARRTLSRSLDSTLEALKMVNNGDPVAPGLEGGLQLVAQSHFATNNSQISEEIKKIISDPAVELSLCRHLLSEGMGYEAAAQAFDAEKLDIDKFLSLGLDILENHKLVVRIGGLYFPWDAALPIASAIGSQERDQNLEPKGMIAIGQFDNQSSEAVTQKSISSGNGSWKLWPFSIKRSNSMQNRNSFYETSAEGLTEMQRNTDAVAPRTTKKKLRAKFPTSGQLASLKLKDGKNAVTFTFLTAMFGEQKVEARIFLWKCNARIVVSDVDGTITKSDVLGQFMPLMGIDWSQTGVTHLFSAIKENGYQLLFLSARSILQAYHTRQFLFNLKQDGKALPEGPVLISPDGLFPSLYREVIRRAPHEFKIACLEDVKVLFPLDHSPFYAGFGNRDTDELSYLRVGIPRGKIFTINPKGQVVVNRRVDSKSYTSLHVLVHDMFPPTTFHEQEDYNSWNFWKLPPRDAA</sequence>
<dbReference type="SMART" id="SM00775">
    <property type="entry name" value="LNS2"/>
    <property type="match status" value="1"/>
</dbReference>
<dbReference type="GO" id="GO:0006629">
    <property type="term" value="P:lipid metabolic process"/>
    <property type="evidence" value="ECO:0000318"/>
    <property type="project" value="GO_Central"/>
</dbReference>
<evidence type="ECO:0000313" key="8">
    <source>
        <dbReference type="RefSeq" id="XP_021857137.1"/>
    </source>
</evidence>
<protein>
    <recommendedName>
        <fullName evidence="3">phosphatidate phosphatase</fullName>
        <ecNumber evidence="3">3.1.3.4</ecNumber>
    </recommendedName>
</protein>
<dbReference type="GO" id="GO:0008195">
    <property type="term" value="F:phosphatidate phosphatase activity"/>
    <property type="evidence" value="ECO:0000318"/>
    <property type="project" value="GO_Central"/>
</dbReference>
<name>A0A9R0IX10_SPIOL</name>
<dbReference type="Pfam" id="PF04571">
    <property type="entry name" value="Lipin_N"/>
    <property type="match status" value="1"/>
</dbReference>